<organism evidence="6 7">
    <name type="scientific">Salinimicrobium marinum</name>
    <dbReference type="NCBI Taxonomy" id="680283"/>
    <lineage>
        <taxon>Bacteria</taxon>
        <taxon>Pseudomonadati</taxon>
        <taxon>Bacteroidota</taxon>
        <taxon>Flavobacteriia</taxon>
        <taxon>Flavobacteriales</taxon>
        <taxon>Flavobacteriaceae</taxon>
        <taxon>Salinimicrobium</taxon>
    </lineage>
</organism>
<dbReference type="RefSeq" id="WP_189602906.1">
    <property type="nucleotide sequence ID" value="NZ_BMXB01000001.1"/>
</dbReference>
<feature type="domain" description="Type I restriction modification DNA specificity" evidence="5">
    <location>
        <begin position="237"/>
        <end position="420"/>
    </location>
</feature>
<dbReference type="EMBL" id="BMXB01000001">
    <property type="protein sequence ID" value="GHA25511.1"/>
    <property type="molecule type" value="Genomic_DNA"/>
</dbReference>
<gene>
    <name evidence="6" type="ORF">GCM10007103_03430</name>
</gene>
<evidence type="ECO:0000256" key="2">
    <source>
        <dbReference type="ARBA" id="ARBA00022747"/>
    </source>
</evidence>
<evidence type="ECO:0000313" key="6">
    <source>
        <dbReference type="EMBL" id="GHA25511.1"/>
    </source>
</evidence>
<keyword evidence="4" id="KW-0175">Coiled coil</keyword>
<dbReference type="GO" id="GO:0003677">
    <property type="term" value="F:DNA binding"/>
    <property type="evidence" value="ECO:0007669"/>
    <property type="project" value="UniProtKB-KW"/>
</dbReference>
<evidence type="ECO:0000313" key="7">
    <source>
        <dbReference type="Proteomes" id="UP000610456"/>
    </source>
</evidence>
<feature type="domain" description="Type I restriction modification DNA specificity" evidence="5">
    <location>
        <begin position="44"/>
        <end position="196"/>
    </location>
</feature>
<dbReference type="Gene3D" id="1.10.287.1120">
    <property type="entry name" value="Bipartite methylase S protein"/>
    <property type="match status" value="1"/>
</dbReference>
<reference evidence="6" key="2">
    <citation type="submission" date="2020-09" db="EMBL/GenBank/DDBJ databases">
        <authorList>
            <person name="Sun Q."/>
            <person name="Kim S."/>
        </authorList>
    </citation>
    <scope>NUCLEOTIDE SEQUENCE</scope>
    <source>
        <strain evidence="6">KCTC 12719</strain>
    </source>
</reference>
<evidence type="ECO:0000256" key="4">
    <source>
        <dbReference type="SAM" id="Coils"/>
    </source>
</evidence>
<keyword evidence="7" id="KW-1185">Reference proteome</keyword>
<dbReference type="AlphaFoldDB" id="A0A918S5I2"/>
<name>A0A918S5I2_9FLAO</name>
<sequence>MNKYESYKDSGVRWIGLIPEHWECIRLKYLIKEPLKYGANEAADDDNPDNPRYIRITDFGADGDLKNDTFKSLPEDKANDYLLEEGDLLFARSGATVGKTFLFKNYDGRACFAGYLIKASFKKEKINSSYIDYVTRSNYYDNWKQSIFQQATIQNIGADKYNLLKIPIPKDLKEQNAIAAYLDQKTTEIDQLISKKERLIKLLEEEKMAVINQAVTQGLNRDVPMKDSGVDWLGEIPEHWDRIRIKNLVTTPVCDGPHETPNWVDEGVPFISAEAIKGNEIDFNYKRGYISREQHLEYEKKSKVEFGDILFCKSGSTTGKSAMVKTTNEFGIWSPLAILRADENRIVKDYLFYVLQSKFFRTQVVNNWTFGTQPNIGMKALENLWVTIPPLSEQQELVNYMKYQIFSTQELIDKIKKEINYLKEYKTALISNVVTGKVDVRDEVMVN</sequence>
<dbReference type="PANTHER" id="PTHR30408:SF12">
    <property type="entry name" value="TYPE I RESTRICTION ENZYME MJAVIII SPECIFICITY SUBUNIT"/>
    <property type="match status" value="1"/>
</dbReference>
<dbReference type="InterPro" id="IPR000055">
    <property type="entry name" value="Restrct_endonuc_typeI_TRD"/>
</dbReference>
<accession>A0A918S5I2</accession>
<proteinExistence type="inferred from homology"/>
<feature type="coiled-coil region" evidence="4">
    <location>
        <begin position="182"/>
        <end position="213"/>
    </location>
</feature>
<comment type="similarity">
    <text evidence="1">Belongs to the type-I restriction system S methylase family.</text>
</comment>
<dbReference type="Proteomes" id="UP000610456">
    <property type="component" value="Unassembled WGS sequence"/>
</dbReference>
<evidence type="ECO:0000259" key="5">
    <source>
        <dbReference type="Pfam" id="PF01420"/>
    </source>
</evidence>
<dbReference type="SUPFAM" id="SSF116734">
    <property type="entry name" value="DNA methylase specificity domain"/>
    <property type="match status" value="2"/>
</dbReference>
<keyword evidence="2" id="KW-0680">Restriction system</keyword>
<evidence type="ECO:0000256" key="3">
    <source>
        <dbReference type="ARBA" id="ARBA00023125"/>
    </source>
</evidence>
<dbReference type="InterPro" id="IPR052021">
    <property type="entry name" value="Type-I_RS_S_subunit"/>
</dbReference>
<dbReference type="CDD" id="cd17521">
    <property type="entry name" value="RMtype1_S_Sau13435ORF2165P_TRD2-CR2_like"/>
    <property type="match status" value="1"/>
</dbReference>
<dbReference type="InterPro" id="IPR044946">
    <property type="entry name" value="Restrct_endonuc_typeI_TRD_sf"/>
</dbReference>
<comment type="caution">
    <text evidence="6">The sequence shown here is derived from an EMBL/GenBank/DDBJ whole genome shotgun (WGS) entry which is preliminary data.</text>
</comment>
<dbReference type="Pfam" id="PF01420">
    <property type="entry name" value="Methylase_S"/>
    <property type="match status" value="2"/>
</dbReference>
<reference evidence="6" key="1">
    <citation type="journal article" date="2014" name="Int. J. Syst. Evol. Microbiol.">
        <title>Complete genome sequence of Corynebacterium casei LMG S-19264T (=DSM 44701T), isolated from a smear-ripened cheese.</title>
        <authorList>
            <consortium name="US DOE Joint Genome Institute (JGI-PGF)"/>
            <person name="Walter F."/>
            <person name="Albersmeier A."/>
            <person name="Kalinowski J."/>
            <person name="Ruckert C."/>
        </authorList>
    </citation>
    <scope>NUCLEOTIDE SEQUENCE</scope>
    <source>
        <strain evidence="6">KCTC 12719</strain>
    </source>
</reference>
<protein>
    <submittedName>
        <fullName evidence="6">Restriction modification system DNA specificity domain-containing protein</fullName>
    </submittedName>
</protein>
<dbReference type="GO" id="GO:0009307">
    <property type="term" value="P:DNA restriction-modification system"/>
    <property type="evidence" value="ECO:0007669"/>
    <property type="project" value="UniProtKB-KW"/>
</dbReference>
<dbReference type="Gene3D" id="3.90.220.20">
    <property type="entry name" value="DNA methylase specificity domains"/>
    <property type="match status" value="2"/>
</dbReference>
<evidence type="ECO:0000256" key="1">
    <source>
        <dbReference type="ARBA" id="ARBA00010923"/>
    </source>
</evidence>
<dbReference type="PANTHER" id="PTHR30408">
    <property type="entry name" value="TYPE-1 RESTRICTION ENZYME ECOKI SPECIFICITY PROTEIN"/>
    <property type="match status" value="1"/>
</dbReference>
<keyword evidence="3" id="KW-0238">DNA-binding</keyword>